<keyword evidence="2" id="KW-1185">Reference proteome</keyword>
<organism evidence="1 2">
    <name type="scientific">Ruminococcus bovis</name>
    <dbReference type="NCBI Taxonomy" id="2564099"/>
    <lineage>
        <taxon>Bacteria</taxon>
        <taxon>Bacillati</taxon>
        <taxon>Bacillota</taxon>
        <taxon>Clostridia</taxon>
        <taxon>Eubacteriales</taxon>
        <taxon>Oscillospiraceae</taxon>
        <taxon>Ruminococcus</taxon>
    </lineage>
</organism>
<dbReference type="AlphaFoldDB" id="A0A4P8XUF7"/>
<dbReference type="RefSeq" id="WP_138156349.1">
    <property type="nucleotide sequence ID" value="NZ_CP039381.1"/>
</dbReference>
<evidence type="ECO:0000313" key="2">
    <source>
        <dbReference type="Proteomes" id="UP000301475"/>
    </source>
</evidence>
<dbReference type="EMBL" id="CP039381">
    <property type="protein sequence ID" value="QCT06262.1"/>
    <property type="molecule type" value="Genomic_DNA"/>
</dbReference>
<dbReference type="KEGG" id="ruj:E5Z56_02350"/>
<proteinExistence type="predicted"/>
<sequence>MTDIIKVINSKDGVIHGKETNENEIKQAELELGLRFADDYRNYIKQFGCMVIGSREITGISSQENYNVVSTTKAQRNYNKNIPENSYVIEQLNIDGIIIWQSSNGEVFQTSPNTAPMKIADSLVEYIQSL</sequence>
<protein>
    <submittedName>
        <fullName evidence="1">Cell wall assembly/cell proliferation coordinating protein, KNR4-like protein</fullName>
    </submittedName>
</protein>
<name>A0A4P8XUF7_9FIRM</name>
<dbReference type="Proteomes" id="UP000301475">
    <property type="component" value="Chromosome"/>
</dbReference>
<dbReference type="InterPro" id="IPR037883">
    <property type="entry name" value="Knr4/Smi1-like_sf"/>
</dbReference>
<accession>A0A4P8XUF7</accession>
<dbReference type="Gene3D" id="3.40.1580.10">
    <property type="entry name" value="SMI1/KNR4-like"/>
    <property type="match status" value="1"/>
</dbReference>
<dbReference type="OrthoDB" id="7875953at2"/>
<dbReference type="Pfam" id="PF14567">
    <property type="entry name" value="SUKH_5"/>
    <property type="match status" value="1"/>
</dbReference>
<dbReference type="SUPFAM" id="SSF160631">
    <property type="entry name" value="SMI1/KNR4-like"/>
    <property type="match status" value="1"/>
</dbReference>
<reference evidence="1 2" key="1">
    <citation type="submission" date="2019-04" db="EMBL/GenBank/DDBJ databases">
        <authorList>
            <person name="Embree M."/>
            <person name="Gaffney J.R."/>
        </authorList>
    </citation>
    <scope>NUCLEOTIDE SEQUENCE [LARGE SCALE GENOMIC DNA]</scope>
    <source>
        <strain evidence="1 2">JE7A12</strain>
    </source>
</reference>
<evidence type="ECO:0000313" key="1">
    <source>
        <dbReference type="EMBL" id="QCT06262.1"/>
    </source>
</evidence>
<gene>
    <name evidence="1" type="ORF">E5Z56_02350</name>
</gene>